<organism evidence="7 8">
    <name type="scientific">Hypsibius exemplaris</name>
    <name type="common">Freshwater tardigrade</name>
    <dbReference type="NCBI Taxonomy" id="2072580"/>
    <lineage>
        <taxon>Eukaryota</taxon>
        <taxon>Metazoa</taxon>
        <taxon>Ecdysozoa</taxon>
        <taxon>Tardigrada</taxon>
        <taxon>Eutardigrada</taxon>
        <taxon>Parachela</taxon>
        <taxon>Hypsibioidea</taxon>
        <taxon>Hypsibiidae</taxon>
        <taxon>Hypsibius</taxon>
    </lineage>
</organism>
<keyword evidence="5" id="KW-0732">Signal</keyword>
<evidence type="ECO:0000256" key="2">
    <source>
        <dbReference type="ARBA" id="ARBA00022692"/>
    </source>
</evidence>
<dbReference type="GO" id="GO:0016020">
    <property type="term" value="C:membrane"/>
    <property type="evidence" value="ECO:0007669"/>
    <property type="project" value="UniProtKB-SubCell"/>
</dbReference>
<comment type="caution">
    <text evidence="7">The sequence shown here is derived from an EMBL/GenBank/DDBJ whole genome shotgun (WGS) entry which is preliminary data.</text>
</comment>
<accession>A0A9X6RNI9</accession>
<keyword evidence="8" id="KW-1185">Reference proteome</keyword>
<keyword evidence="3" id="KW-1133">Transmembrane helix</keyword>
<evidence type="ECO:0000313" key="8">
    <source>
        <dbReference type="Proteomes" id="UP000192578"/>
    </source>
</evidence>
<dbReference type="InterPro" id="IPR028082">
    <property type="entry name" value="Peripla_BP_I"/>
</dbReference>
<gene>
    <name evidence="7" type="ORF">BV898_18827</name>
</gene>
<feature type="signal peptide" evidence="5">
    <location>
        <begin position="1"/>
        <end position="20"/>
    </location>
</feature>
<dbReference type="SUPFAM" id="SSF53822">
    <property type="entry name" value="Periplasmic binding protein-like I"/>
    <property type="match status" value="1"/>
</dbReference>
<dbReference type="Pfam" id="PF01094">
    <property type="entry name" value="ANF_receptor"/>
    <property type="match status" value="1"/>
</dbReference>
<dbReference type="AlphaFoldDB" id="A0A9X6RNI9"/>
<keyword evidence="4" id="KW-0472">Membrane</keyword>
<protein>
    <recommendedName>
        <fullName evidence="6">Receptor ligand binding region domain-containing protein</fullName>
    </recommendedName>
</protein>
<sequence length="213" mass="24460">MDRFFRFLHFFFYLPLVVCAAIVQPRVHIISPGFFSWSDAPSLSHFEPALETGLDAVRQSLRDNIQPELAKWYYTRPYGEDVLTVIVAPACMESRFMSQLATGWDTLLITSNDYTENIADRAIFPSFVTTSPFTPAPQIIQCALFKKLNWTRTFLLYDTSSALYQFYSLLLPLRMPALCGVLLTRHEFTSTSVNVSQQLQPILRDWTLRSRGV</sequence>
<evidence type="ECO:0000256" key="4">
    <source>
        <dbReference type="ARBA" id="ARBA00023136"/>
    </source>
</evidence>
<evidence type="ECO:0000256" key="3">
    <source>
        <dbReference type="ARBA" id="ARBA00022989"/>
    </source>
</evidence>
<proteinExistence type="predicted"/>
<dbReference type="InterPro" id="IPR001828">
    <property type="entry name" value="ANF_lig-bd_rcpt"/>
</dbReference>
<reference evidence="8" key="1">
    <citation type="submission" date="2017-01" db="EMBL/GenBank/DDBJ databases">
        <title>Comparative genomics of anhydrobiosis in the tardigrade Hypsibius dujardini.</title>
        <authorList>
            <person name="Yoshida Y."/>
            <person name="Koutsovoulos G."/>
            <person name="Laetsch D."/>
            <person name="Stevens L."/>
            <person name="Kumar S."/>
            <person name="Horikawa D."/>
            <person name="Ishino K."/>
            <person name="Komine S."/>
            <person name="Tomita M."/>
            <person name="Blaxter M."/>
            <person name="Arakawa K."/>
        </authorList>
    </citation>
    <scope>NUCLEOTIDE SEQUENCE [LARGE SCALE GENOMIC DNA]</scope>
    <source>
        <strain evidence="8">Z151</strain>
    </source>
</reference>
<feature type="domain" description="Receptor ligand binding region" evidence="6">
    <location>
        <begin position="46"/>
        <end position="161"/>
    </location>
</feature>
<dbReference type="Gene3D" id="3.40.50.2300">
    <property type="match status" value="2"/>
</dbReference>
<comment type="subcellular location">
    <subcellularLocation>
        <location evidence="1">Membrane</location>
    </subcellularLocation>
</comment>
<evidence type="ECO:0000256" key="5">
    <source>
        <dbReference type="SAM" id="SignalP"/>
    </source>
</evidence>
<evidence type="ECO:0000256" key="1">
    <source>
        <dbReference type="ARBA" id="ARBA00004370"/>
    </source>
</evidence>
<name>A0A9X6RNI9_HYPEX</name>
<feature type="chain" id="PRO_5040738335" description="Receptor ligand binding region domain-containing protein" evidence="5">
    <location>
        <begin position="21"/>
        <end position="213"/>
    </location>
</feature>
<dbReference type="Proteomes" id="UP000192578">
    <property type="component" value="Unassembled WGS sequence"/>
</dbReference>
<evidence type="ECO:0000259" key="6">
    <source>
        <dbReference type="Pfam" id="PF01094"/>
    </source>
</evidence>
<keyword evidence="2" id="KW-0812">Transmembrane</keyword>
<evidence type="ECO:0000313" key="7">
    <source>
        <dbReference type="EMBL" id="OWA54423.1"/>
    </source>
</evidence>
<dbReference type="EMBL" id="MTYJ01000404">
    <property type="protein sequence ID" value="OWA54423.1"/>
    <property type="molecule type" value="Genomic_DNA"/>
</dbReference>